<dbReference type="Proteomes" id="UP000198598">
    <property type="component" value="Unassembled WGS sequence"/>
</dbReference>
<dbReference type="Pfam" id="PF01315">
    <property type="entry name" value="Ald_Xan_dh_C"/>
    <property type="match status" value="1"/>
</dbReference>
<organism evidence="7 8">
    <name type="scientific">Spirosoma endophyticum</name>
    <dbReference type="NCBI Taxonomy" id="662367"/>
    <lineage>
        <taxon>Bacteria</taxon>
        <taxon>Pseudomonadati</taxon>
        <taxon>Bacteroidota</taxon>
        <taxon>Cytophagia</taxon>
        <taxon>Cytophagales</taxon>
        <taxon>Cytophagaceae</taxon>
        <taxon>Spirosoma</taxon>
    </lineage>
</organism>
<comment type="similarity">
    <text evidence="1">Belongs to the xanthine dehydrogenase family.</text>
</comment>
<feature type="domain" description="2Fe-2S ferredoxin-type" evidence="6">
    <location>
        <begin position="1"/>
        <end position="77"/>
    </location>
</feature>
<dbReference type="Pfam" id="PF20256">
    <property type="entry name" value="MoCoBD_2"/>
    <property type="match status" value="1"/>
</dbReference>
<dbReference type="SUPFAM" id="SSF54292">
    <property type="entry name" value="2Fe-2S ferredoxin-like"/>
    <property type="match status" value="1"/>
</dbReference>
<evidence type="ECO:0000259" key="6">
    <source>
        <dbReference type="PROSITE" id="PS51085"/>
    </source>
</evidence>
<dbReference type="InterPro" id="IPR036010">
    <property type="entry name" value="2Fe-2S_ferredoxin-like_sf"/>
</dbReference>
<keyword evidence="5" id="KW-0408">Iron</keyword>
<dbReference type="PIRSF" id="PIRSF000127">
    <property type="entry name" value="Xanthine_DH"/>
    <property type="match status" value="1"/>
</dbReference>
<dbReference type="InterPro" id="IPR008274">
    <property type="entry name" value="AldOxase/xan_DH_MoCoBD1"/>
</dbReference>
<dbReference type="InterPro" id="IPR036884">
    <property type="entry name" value="2Fe-2S-bd_dom_sf"/>
</dbReference>
<keyword evidence="8" id="KW-1185">Reference proteome</keyword>
<dbReference type="Pfam" id="PF02738">
    <property type="entry name" value="MoCoBD_1"/>
    <property type="match status" value="1"/>
</dbReference>
<dbReference type="InterPro" id="IPR037165">
    <property type="entry name" value="AldOxase/xan_DH_Mopterin-bd_sf"/>
</dbReference>
<dbReference type="InterPro" id="IPR006058">
    <property type="entry name" value="2Fe2S_fd_BS"/>
</dbReference>
<dbReference type="InterPro" id="IPR036856">
    <property type="entry name" value="Ald_Oxase/Xan_DH_a/b_sf"/>
</dbReference>
<proteinExistence type="inferred from homology"/>
<dbReference type="InterPro" id="IPR046867">
    <property type="entry name" value="AldOxase/xan_DH_MoCoBD2"/>
</dbReference>
<dbReference type="PANTHER" id="PTHR11908">
    <property type="entry name" value="XANTHINE DEHYDROGENASE"/>
    <property type="match status" value="1"/>
</dbReference>
<dbReference type="Gene3D" id="3.10.20.30">
    <property type="match status" value="1"/>
</dbReference>
<dbReference type="SMART" id="SM01008">
    <property type="entry name" value="Ald_Xan_dh_C"/>
    <property type="match status" value="1"/>
</dbReference>
<evidence type="ECO:0000256" key="4">
    <source>
        <dbReference type="ARBA" id="ARBA00023002"/>
    </source>
</evidence>
<keyword evidence="4" id="KW-0560">Oxidoreductase</keyword>
<dbReference type="Pfam" id="PF00111">
    <property type="entry name" value="Fer2"/>
    <property type="match status" value="1"/>
</dbReference>
<dbReference type="Gene3D" id="1.10.150.120">
    <property type="entry name" value="[2Fe-2S]-binding domain"/>
    <property type="match status" value="1"/>
</dbReference>
<keyword evidence="2" id="KW-0500">Molybdenum</keyword>
<dbReference type="InterPro" id="IPR000674">
    <property type="entry name" value="Ald_Oxase/Xan_DH_a/b"/>
</dbReference>
<evidence type="ECO:0000313" key="8">
    <source>
        <dbReference type="Proteomes" id="UP000198598"/>
    </source>
</evidence>
<evidence type="ECO:0000256" key="3">
    <source>
        <dbReference type="ARBA" id="ARBA00022723"/>
    </source>
</evidence>
<dbReference type="STRING" id="662367.SAMN05216167_101955"/>
<gene>
    <name evidence="7" type="ORF">SAMN05216167_101955</name>
</gene>
<dbReference type="InterPro" id="IPR012675">
    <property type="entry name" value="Beta-grasp_dom_sf"/>
</dbReference>
<dbReference type="SUPFAM" id="SSF56003">
    <property type="entry name" value="Molybdenum cofactor-binding domain"/>
    <property type="match status" value="1"/>
</dbReference>
<dbReference type="Gene3D" id="3.90.1170.50">
    <property type="entry name" value="Aldehyde oxidase/xanthine dehydrogenase, a/b hammerhead"/>
    <property type="match status" value="1"/>
</dbReference>
<dbReference type="InterPro" id="IPR016208">
    <property type="entry name" value="Ald_Oxase/xanthine_DH-like"/>
</dbReference>
<dbReference type="PROSITE" id="PS00197">
    <property type="entry name" value="2FE2S_FER_1"/>
    <property type="match status" value="1"/>
</dbReference>
<evidence type="ECO:0000256" key="1">
    <source>
        <dbReference type="ARBA" id="ARBA00006849"/>
    </source>
</evidence>
<protein>
    <submittedName>
        <fullName evidence="7">Xanthine dehydrogenase, molybdenum binding subunit apoprotein</fullName>
    </submittedName>
</protein>
<sequence length="960" mass="104458">MNLDLLVNQTPCQHDVAPNVLLIDFLRDKLELTGTKWGCGSGMCGTCNVLVDGKTTKSCQILAVEADGSSITTIEGLATDVLHPIQAAFQENFAVQNGFSTPGLVMAAVELLNENPNPTEDEIKLWLRGNLSRESGYQPVVNAILDAADRISGTDNGHAPTPANGQGIGERVTPIKTKEILNGNAQYIADMTLPGMAHAAILQSPHGHAIIKNLDTSEAETMPGVIRVFTAKDTEQIMPMPVIWVPPYAESHFLPHPSGIVPGSHRVFATDRVRFAGDQLAAVVAETREQAYAALEKIKVDYEALPVVLDPEEALKDGAPLLHETAPNNRLIHAMFGDKEATEKAIADAEVVVEQRIYNQRMMQNTLEVRGALADYNAKTNQYTLWANTQIPYPHRLLISLYVLGIPYNNLRVIIPYMGESNGCKGNLYPDTPLVLWMAKQLGRPVKWVDTREGFARNTAQSRDQVQYGTIAGTKDGKISALMCRAYSNVGAYPVINAPGQPLPLIGKSITGAYVIPHPCYEVDVVYTNKVPTAPMRGSGRAEAIFFMERMIEMYAREIGMDPAEVRRINMVKPDQFPFDNGLGWTYDSGTYENLLNLVLEKAGYIDLAAMKLEASQRGKWLGMGIGSYVAAAGVGPSAKMGAEGLLSGTWGSAYIHVAPSGEVAITTGAQPHGQSQDTTFVQIAADTLQIPMEYITLKHSDTSNPIYYGQASYGSRSLSVEGAAVKQGCLAIIQKAREFAAYLFKMPIDLIEYKDGKVIGTPAPEQAVMPLQVVALMLWFGWDLPEGMAPGLETTAYFDPKNFNFPFGTHVAIVEVDQETYNVELKRYVAGNDYGVVVNPGVVDGQTYGNIVLGVGQALSEEGLYDPETGMVLTTDFDTYAIPRADWFPEIELIRTETPSPTNILGAKGAGDVSNPGVAPTIVNAIINALSEFDVKHIDMPVTPEKLWDIVHTHQFETV</sequence>
<dbReference type="Gene3D" id="3.30.365.10">
    <property type="entry name" value="Aldehyde oxidase/xanthine dehydrogenase, molybdopterin binding domain"/>
    <property type="match status" value="4"/>
</dbReference>
<dbReference type="GO" id="GO:0016491">
    <property type="term" value="F:oxidoreductase activity"/>
    <property type="evidence" value="ECO:0007669"/>
    <property type="project" value="UniProtKB-KW"/>
</dbReference>
<dbReference type="SUPFAM" id="SSF54665">
    <property type="entry name" value="CO dehydrogenase molybdoprotein N-domain-like"/>
    <property type="match status" value="1"/>
</dbReference>
<dbReference type="PROSITE" id="PS51085">
    <property type="entry name" value="2FE2S_FER_2"/>
    <property type="match status" value="1"/>
</dbReference>
<reference evidence="7 8" key="1">
    <citation type="submission" date="2016-10" db="EMBL/GenBank/DDBJ databases">
        <authorList>
            <person name="de Groot N.N."/>
        </authorList>
    </citation>
    <scope>NUCLEOTIDE SEQUENCE [LARGE SCALE GENOMIC DNA]</scope>
    <source>
        <strain evidence="7 8">DSM 26130</strain>
    </source>
</reference>
<dbReference type="GO" id="GO:0005506">
    <property type="term" value="F:iron ion binding"/>
    <property type="evidence" value="ECO:0007669"/>
    <property type="project" value="InterPro"/>
</dbReference>
<dbReference type="SUPFAM" id="SSF47741">
    <property type="entry name" value="CO dehydrogenase ISP C-domain like"/>
    <property type="match status" value="1"/>
</dbReference>
<accession>A0A1I1IJ02</accession>
<dbReference type="EMBL" id="FOLQ01000001">
    <property type="protein sequence ID" value="SFC36217.1"/>
    <property type="molecule type" value="Genomic_DNA"/>
</dbReference>
<evidence type="ECO:0000256" key="5">
    <source>
        <dbReference type="ARBA" id="ARBA00023004"/>
    </source>
</evidence>
<dbReference type="InterPro" id="IPR002888">
    <property type="entry name" value="2Fe-2S-bd"/>
</dbReference>
<dbReference type="OrthoDB" id="9759099at2"/>
<evidence type="ECO:0000313" key="7">
    <source>
        <dbReference type="EMBL" id="SFC36217.1"/>
    </source>
</evidence>
<dbReference type="RefSeq" id="WP_093823362.1">
    <property type="nucleotide sequence ID" value="NZ_FOLQ01000001.1"/>
</dbReference>
<dbReference type="PANTHER" id="PTHR11908:SF132">
    <property type="entry name" value="ALDEHYDE OXIDASE 1-RELATED"/>
    <property type="match status" value="1"/>
</dbReference>
<dbReference type="Pfam" id="PF01799">
    <property type="entry name" value="Fer2_2"/>
    <property type="match status" value="1"/>
</dbReference>
<evidence type="ECO:0000256" key="2">
    <source>
        <dbReference type="ARBA" id="ARBA00022505"/>
    </source>
</evidence>
<keyword evidence="3" id="KW-0479">Metal-binding</keyword>
<name>A0A1I1IJ02_9BACT</name>
<dbReference type="GO" id="GO:0051537">
    <property type="term" value="F:2 iron, 2 sulfur cluster binding"/>
    <property type="evidence" value="ECO:0007669"/>
    <property type="project" value="InterPro"/>
</dbReference>
<dbReference type="InterPro" id="IPR001041">
    <property type="entry name" value="2Fe-2S_ferredoxin-type"/>
</dbReference>
<dbReference type="AlphaFoldDB" id="A0A1I1IJ02"/>